<reference evidence="2" key="1">
    <citation type="submission" date="2019-09" db="EMBL/GenBank/DDBJ databases">
        <authorList>
            <person name="Zhang L."/>
        </authorList>
    </citation>
    <scope>NUCLEOTIDE SEQUENCE</scope>
</reference>
<accession>A0A5K1BAJ8</accession>
<sequence>MYGQTAKGEAAAGAGGGGEIGTKARSTAEEFSRIAAEKTEASAEEGVKETLWKRANDAVASAKDKLSEAAGKEKP</sequence>
<organism evidence="2">
    <name type="scientific">Nymphaea colorata</name>
    <name type="common">pocket water lily</name>
    <dbReference type="NCBI Taxonomy" id="210225"/>
    <lineage>
        <taxon>Eukaryota</taxon>
        <taxon>Viridiplantae</taxon>
        <taxon>Streptophyta</taxon>
        <taxon>Embryophyta</taxon>
        <taxon>Tracheophyta</taxon>
        <taxon>Spermatophyta</taxon>
        <taxon>Magnoliopsida</taxon>
        <taxon>Nymphaeales</taxon>
        <taxon>Nymphaeaceae</taxon>
        <taxon>Nymphaea</taxon>
    </lineage>
</organism>
<dbReference type="EMBL" id="LR721781">
    <property type="protein sequence ID" value="VVW12325.1"/>
    <property type="molecule type" value="Genomic_DNA"/>
</dbReference>
<dbReference type="AlphaFoldDB" id="A0A5K1BAJ8"/>
<name>A0A5K1BAJ8_9MAGN</name>
<protein>
    <submittedName>
        <fullName evidence="2">Uncharacterized protein</fullName>
    </submittedName>
</protein>
<feature type="region of interest" description="Disordered" evidence="1">
    <location>
        <begin position="1"/>
        <end position="47"/>
    </location>
</feature>
<proteinExistence type="predicted"/>
<gene>
    <name evidence="2" type="ORF">NYM_LOCUS16556</name>
</gene>
<evidence type="ECO:0000313" key="2">
    <source>
        <dbReference type="EMBL" id="VVW12325.1"/>
    </source>
</evidence>
<feature type="compositionally biased region" description="Basic and acidic residues" evidence="1">
    <location>
        <begin position="26"/>
        <end position="47"/>
    </location>
</feature>
<evidence type="ECO:0000256" key="1">
    <source>
        <dbReference type="SAM" id="MobiDB-lite"/>
    </source>
</evidence>
<feature type="compositionally biased region" description="Low complexity" evidence="1">
    <location>
        <begin position="1"/>
        <end position="12"/>
    </location>
</feature>